<organism evidence="3">
    <name type="scientific">marine sediment metagenome</name>
    <dbReference type="NCBI Taxonomy" id="412755"/>
    <lineage>
        <taxon>unclassified sequences</taxon>
        <taxon>metagenomes</taxon>
        <taxon>ecological metagenomes</taxon>
    </lineage>
</organism>
<dbReference type="Gene3D" id="3.40.250.10">
    <property type="entry name" value="Rhodanese-like domain"/>
    <property type="match status" value="2"/>
</dbReference>
<dbReference type="GO" id="GO:0070813">
    <property type="term" value="P:hydrogen sulfide metabolic process"/>
    <property type="evidence" value="ECO:0007669"/>
    <property type="project" value="TreeGrafter"/>
</dbReference>
<dbReference type="InterPro" id="IPR051682">
    <property type="entry name" value="Mito_Persulfide_Diox"/>
</dbReference>
<dbReference type="Pfam" id="PF00581">
    <property type="entry name" value="Rhodanese"/>
    <property type="match status" value="2"/>
</dbReference>
<dbReference type="InterPro" id="IPR036873">
    <property type="entry name" value="Rhodanese-like_dom_sf"/>
</dbReference>
<dbReference type="CDD" id="cd00158">
    <property type="entry name" value="RHOD"/>
    <property type="match status" value="2"/>
</dbReference>
<dbReference type="SMART" id="SM00849">
    <property type="entry name" value="Lactamase_B"/>
    <property type="match status" value="1"/>
</dbReference>
<dbReference type="Gene3D" id="3.60.15.10">
    <property type="entry name" value="Ribonuclease Z/Hydroxyacylglutathione hydrolase-like"/>
    <property type="match status" value="1"/>
</dbReference>
<evidence type="ECO:0000259" key="2">
    <source>
        <dbReference type="PROSITE" id="PS50206"/>
    </source>
</evidence>
<dbReference type="SMART" id="SM00450">
    <property type="entry name" value="RHOD"/>
    <property type="match status" value="2"/>
</dbReference>
<dbReference type="FunFam" id="3.60.15.10:FF:000030">
    <property type="entry name" value="Metallo-beta-lactamase family protein"/>
    <property type="match status" value="1"/>
</dbReference>
<name>A0A0F9WT47_9ZZZZ</name>
<comment type="caution">
    <text evidence="3">The sequence shown here is derived from an EMBL/GenBank/DDBJ whole genome shotgun (WGS) entry which is preliminary data.</text>
</comment>
<dbReference type="SUPFAM" id="SSF52821">
    <property type="entry name" value="Rhodanese/Cell cycle control phosphatase"/>
    <property type="match status" value="2"/>
</dbReference>
<dbReference type="GO" id="GO:0046872">
    <property type="term" value="F:metal ion binding"/>
    <property type="evidence" value="ECO:0007669"/>
    <property type="project" value="UniProtKB-KW"/>
</dbReference>
<feature type="domain" description="Rhodanese" evidence="2">
    <location>
        <begin position="269"/>
        <end position="360"/>
    </location>
</feature>
<dbReference type="GO" id="GO:0050313">
    <property type="term" value="F:sulfur dioxygenase activity"/>
    <property type="evidence" value="ECO:0007669"/>
    <property type="project" value="InterPro"/>
</dbReference>
<dbReference type="GO" id="GO:0006749">
    <property type="term" value="P:glutathione metabolic process"/>
    <property type="evidence" value="ECO:0007669"/>
    <property type="project" value="InterPro"/>
</dbReference>
<dbReference type="InterPro" id="IPR001307">
    <property type="entry name" value="Thiosulphate_STrfase_CS"/>
</dbReference>
<dbReference type="EMBL" id="LAZR01000207">
    <property type="protein sequence ID" value="KKN81998.1"/>
    <property type="molecule type" value="Genomic_DNA"/>
</dbReference>
<dbReference type="InterPro" id="IPR044528">
    <property type="entry name" value="POD-like_MBL-fold"/>
</dbReference>
<dbReference type="InterPro" id="IPR036866">
    <property type="entry name" value="RibonucZ/Hydroxyglut_hydro"/>
</dbReference>
<dbReference type="InterPro" id="IPR001763">
    <property type="entry name" value="Rhodanese-like_dom"/>
</dbReference>
<dbReference type="CDD" id="cd07724">
    <property type="entry name" value="POD-like_MBL-fold"/>
    <property type="match status" value="1"/>
</dbReference>
<dbReference type="AlphaFoldDB" id="A0A0F9WT47"/>
<accession>A0A0F9WT47</accession>
<dbReference type="PROSITE" id="PS00380">
    <property type="entry name" value="RHODANESE_1"/>
    <property type="match status" value="1"/>
</dbReference>
<protein>
    <recommendedName>
        <fullName evidence="2">Rhodanese domain-containing protein</fullName>
    </recommendedName>
</protein>
<dbReference type="PANTHER" id="PTHR43084">
    <property type="entry name" value="PERSULFIDE DIOXYGENASE ETHE1"/>
    <property type="match status" value="1"/>
</dbReference>
<proteinExistence type="predicted"/>
<dbReference type="PROSITE" id="PS50206">
    <property type="entry name" value="RHODANESE_3"/>
    <property type="match status" value="2"/>
</dbReference>
<feature type="domain" description="Rhodanese" evidence="2">
    <location>
        <begin position="374"/>
        <end position="462"/>
    </location>
</feature>
<dbReference type="PANTHER" id="PTHR43084:SF1">
    <property type="entry name" value="PERSULFIDE DIOXYGENASE ETHE1, MITOCHONDRIAL"/>
    <property type="match status" value="1"/>
</dbReference>
<gene>
    <name evidence="3" type="ORF">LCGC14_0314450</name>
</gene>
<evidence type="ECO:0000256" key="1">
    <source>
        <dbReference type="ARBA" id="ARBA00022723"/>
    </source>
</evidence>
<evidence type="ECO:0000313" key="3">
    <source>
        <dbReference type="EMBL" id="KKN81998.1"/>
    </source>
</evidence>
<keyword evidence="1" id="KW-0479">Metal-binding</keyword>
<sequence>MLIFESFFTSGLAQISYLVGDSKAAVAAVIDPRRDIDIYLQMAKEQGLRIAYVIETHIHAEFVSGAQSLANRTGAQVIGGRSDEYRFDLRHVSDGEVLELGQVRLQIMHSPGHTPEHISLQLFDTQQGSDPIALFTGDTLFNLDVGRPDLLGEGSERKLASELFHTLFDRYLPLGDRIEIYSFHGAGSAGGKSIGDRHQSTLGNERLFNSVLQEKSSEEAFIDTLLADMPEPPRHYARLKKLNVGAIEQWESLSLAPPLSPDDFQSLAGNANMQVVDIRSILAFGGGHVPGAINIALRNEFVSWAGWMLYDSRPILLVGESTEDVHQAITQLYRIGLDDIRGYLHNGITDWQNAALPLSRLQEWTVHELNARREEPDVQVLDVRSPNEVANGRVPGAKHIYVVHLAEQLDKLDPNKTIATYCGSGYRASIAASLLKRAGFSDVANTPGSWAAWNAAGLPIETS</sequence>
<reference evidence="3" key="1">
    <citation type="journal article" date="2015" name="Nature">
        <title>Complex archaea that bridge the gap between prokaryotes and eukaryotes.</title>
        <authorList>
            <person name="Spang A."/>
            <person name="Saw J.H."/>
            <person name="Jorgensen S.L."/>
            <person name="Zaremba-Niedzwiedzka K."/>
            <person name="Martijn J."/>
            <person name="Lind A.E."/>
            <person name="van Eijk R."/>
            <person name="Schleper C."/>
            <person name="Guy L."/>
            <person name="Ettema T.J."/>
        </authorList>
    </citation>
    <scope>NUCLEOTIDE SEQUENCE</scope>
</reference>
<dbReference type="InterPro" id="IPR001279">
    <property type="entry name" value="Metallo-B-lactamas"/>
</dbReference>
<dbReference type="GO" id="GO:0004792">
    <property type="term" value="F:thiosulfate-cyanide sulfurtransferase activity"/>
    <property type="evidence" value="ECO:0007669"/>
    <property type="project" value="InterPro"/>
</dbReference>
<dbReference type="SUPFAM" id="SSF56281">
    <property type="entry name" value="Metallo-hydrolase/oxidoreductase"/>
    <property type="match status" value="1"/>
</dbReference>
<dbReference type="Pfam" id="PF00753">
    <property type="entry name" value="Lactamase_B"/>
    <property type="match status" value="1"/>
</dbReference>